<dbReference type="EMBL" id="AFAY01000024">
    <property type="protein sequence ID" value="EGF11094.1"/>
    <property type="molecule type" value="Genomic_DNA"/>
</dbReference>
<dbReference type="HOGENOM" id="CLU_3101238_0_0_4"/>
<evidence type="ECO:0000313" key="1">
    <source>
        <dbReference type="EMBL" id="EGF11094.1"/>
    </source>
</evidence>
<sequence>MAFQTTSKQPENKTSPVGRAFMPDAFPFVFHFVGHQCPTYCKTCFPTAFAS</sequence>
<protein>
    <submittedName>
        <fullName evidence="1">Uncharacterized protein</fullName>
    </submittedName>
</protein>
<dbReference type="AlphaFoldDB" id="F2BBS8"/>
<keyword evidence="2" id="KW-1185">Reference proteome</keyword>
<reference evidence="1 2" key="1">
    <citation type="submission" date="2011-02" db="EMBL/GenBank/DDBJ databases">
        <authorList>
            <person name="Muzny D."/>
            <person name="Qin X."/>
            <person name="Deng J."/>
            <person name="Jiang H."/>
            <person name="Liu Y."/>
            <person name="Qu J."/>
            <person name="Song X.-Z."/>
            <person name="Zhang L."/>
            <person name="Thornton R."/>
            <person name="Coyle M."/>
            <person name="Francisco L."/>
            <person name="Jackson L."/>
            <person name="Javaid M."/>
            <person name="Korchina V."/>
            <person name="Kovar C."/>
            <person name="Mata R."/>
            <person name="Mathew T."/>
            <person name="Ngo R."/>
            <person name="Nguyen L."/>
            <person name="Nguyen N."/>
            <person name="Okwuonu G."/>
            <person name="Ongeri F."/>
            <person name="Pham C."/>
            <person name="Simmons D."/>
            <person name="Wilczek-Boney K."/>
            <person name="Hale W."/>
            <person name="Jakkamsetti A."/>
            <person name="Pham P."/>
            <person name="Ruth R."/>
            <person name="San Lucas F."/>
            <person name="Warren J."/>
            <person name="Zhang J."/>
            <person name="Zhao Z."/>
            <person name="Zhou C."/>
            <person name="Zhu D."/>
            <person name="Lee S."/>
            <person name="Bess C."/>
            <person name="Blankenburg K."/>
            <person name="Forbes L."/>
            <person name="Fu Q."/>
            <person name="Gubbala S."/>
            <person name="Hirani K."/>
            <person name="Jayaseelan J.C."/>
            <person name="Lara F."/>
            <person name="Munidasa M."/>
            <person name="Palculict T."/>
            <person name="Patil S."/>
            <person name="Pu L.-L."/>
            <person name="Saada N."/>
            <person name="Tang L."/>
            <person name="Weissenberger G."/>
            <person name="Zhu Y."/>
            <person name="Hemphill L."/>
            <person name="Shang Y."/>
            <person name="Youmans B."/>
            <person name="Ayvaz T."/>
            <person name="Ross M."/>
            <person name="Santibanez J."/>
            <person name="Aqrawi P."/>
            <person name="Gross S."/>
            <person name="Joshi V."/>
            <person name="Fowler G."/>
            <person name="Nazareth L."/>
            <person name="Reid J."/>
            <person name="Worley K."/>
            <person name="Petrosino J."/>
            <person name="Highlander S."/>
            <person name="Gibbs R."/>
        </authorList>
    </citation>
    <scope>NUCLEOTIDE SEQUENCE [LARGE SCALE GENOMIC DNA]</scope>
    <source>
        <strain evidence="1 2">ATCC BAA-1200</strain>
    </source>
</reference>
<dbReference type="Proteomes" id="UP000004105">
    <property type="component" value="Unassembled WGS sequence"/>
</dbReference>
<accession>F2BBS8</accession>
<proteinExistence type="predicted"/>
<gene>
    <name evidence="1" type="ORF">HMPREF9123_1183</name>
</gene>
<evidence type="ECO:0000313" key="2">
    <source>
        <dbReference type="Proteomes" id="UP000004105"/>
    </source>
</evidence>
<organism evidence="1 2">
    <name type="scientific">Neisseria bacilliformis ATCC BAA-1200</name>
    <dbReference type="NCBI Taxonomy" id="888742"/>
    <lineage>
        <taxon>Bacteria</taxon>
        <taxon>Pseudomonadati</taxon>
        <taxon>Pseudomonadota</taxon>
        <taxon>Betaproteobacteria</taxon>
        <taxon>Neisseriales</taxon>
        <taxon>Neisseriaceae</taxon>
        <taxon>Neisseria</taxon>
    </lineage>
</organism>
<comment type="caution">
    <text evidence="1">The sequence shown here is derived from an EMBL/GenBank/DDBJ whole genome shotgun (WGS) entry which is preliminary data.</text>
</comment>
<name>F2BBS8_9NEIS</name>